<protein>
    <submittedName>
        <fullName evidence="3">Ribosomal RNA processing protein 41A</fullName>
    </submittedName>
</protein>
<dbReference type="InterPro" id="IPR001247">
    <property type="entry name" value="ExoRNase_PH_dom1"/>
</dbReference>
<dbReference type="VEuPathDB" id="TriTrypDB:BCY84_06150"/>
<dbReference type="GO" id="GO:0016075">
    <property type="term" value="P:rRNA catabolic process"/>
    <property type="evidence" value="ECO:0007669"/>
    <property type="project" value="TreeGrafter"/>
</dbReference>
<evidence type="ECO:0000313" key="3">
    <source>
        <dbReference type="EMBL" id="PWV03991.1"/>
    </source>
</evidence>
<comment type="similarity">
    <text evidence="1">Belongs to the RNase PH family.</text>
</comment>
<dbReference type="VEuPathDB" id="TriTrypDB:TcCLB.510105.20"/>
<dbReference type="VEuPathDB" id="TriTrypDB:TcBrA4_0039120"/>
<dbReference type="InterPro" id="IPR036345">
    <property type="entry name" value="ExoRNase_PH_dom2_sf"/>
</dbReference>
<dbReference type="Pfam" id="PF01138">
    <property type="entry name" value="RNase_PH"/>
    <property type="match status" value="1"/>
</dbReference>
<dbReference type="InterPro" id="IPR020568">
    <property type="entry name" value="Ribosomal_Su5_D2-typ_SF"/>
</dbReference>
<dbReference type="Proteomes" id="UP000246078">
    <property type="component" value="Unassembled WGS sequence"/>
</dbReference>
<dbReference type="VEuPathDB" id="TriTrypDB:C4B63_57g92"/>
<accession>A0A2V2W648</accession>
<dbReference type="GO" id="GO:0003723">
    <property type="term" value="F:RNA binding"/>
    <property type="evidence" value="ECO:0007669"/>
    <property type="project" value="TreeGrafter"/>
</dbReference>
<organism evidence="3 4">
    <name type="scientific">Trypanosoma cruzi</name>
    <dbReference type="NCBI Taxonomy" id="5693"/>
    <lineage>
        <taxon>Eukaryota</taxon>
        <taxon>Discoba</taxon>
        <taxon>Euglenozoa</taxon>
        <taxon>Kinetoplastea</taxon>
        <taxon>Metakinetoplastina</taxon>
        <taxon>Trypanosomatida</taxon>
        <taxon>Trypanosomatidae</taxon>
        <taxon>Trypanosoma</taxon>
        <taxon>Schizotrypanum</taxon>
    </lineage>
</organism>
<evidence type="ECO:0000256" key="1">
    <source>
        <dbReference type="ARBA" id="ARBA00006678"/>
    </source>
</evidence>
<evidence type="ECO:0000313" key="4">
    <source>
        <dbReference type="Proteomes" id="UP000246078"/>
    </source>
</evidence>
<dbReference type="VEuPathDB" id="TriTrypDB:Tc_MARK_4616"/>
<dbReference type="VEuPathDB" id="TriTrypDB:TcG_02947"/>
<evidence type="ECO:0000259" key="2">
    <source>
        <dbReference type="Pfam" id="PF01138"/>
    </source>
</evidence>
<dbReference type="PANTHER" id="PTHR11953:SF0">
    <property type="entry name" value="EXOSOME COMPLEX COMPONENT RRP41"/>
    <property type="match status" value="1"/>
</dbReference>
<dbReference type="SUPFAM" id="SSF55666">
    <property type="entry name" value="Ribonuclease PH domain 2-like"/>
    <property type="match status" value="1"/>
</dbReference>
<dbReference type="VEuPathDB" id="TriTrypDB:TCSYLVIO_005038"/>
<dbReference type="GO" id="GO:0005730">
    <property type="term" value="C:nucleolus"/>
    <property type="evidence" value="ECO:0007669"/>
    <property type="project" value="TreeGrafter"/>
</dbReference>
<dbReference type="VEuPathDB" id="TriTrypDB:ECC02_005834"/>
<dbReference type="VEuPathDB" id="TriTrypDB:TcCLB.509715.9"/>
<dbReference type="GO" id="GO:0000177">
    <property type="term" value="C:cytoplasmic exosome (RNase complex)"/>
    <property type="evidence" value="ECO:0007669"/>
    <property type="project" value="TreeGrafter"/>
</dbReference>
<dbReference type="EMBL" id="PRFC01000164">
    <property type="protein sequence ID" value="PWV03991.1"/>
    <property type="molecule type" value="Genomic_DNA"/>
</dbReference>
<dbReference type="AlphaFoldDB" id="A0A2V2W648"/>
<dbReference type="VEuPathDB" id="TriTrypDB:TcCL_ESM06379"/>
<dbReference type="GO" id="GO:0071028">
    <property type="term" value="P:nuclear mRNA surveillance"/>
    <property type="evidence" value="ECO:0007669"/>
    <property type="project" value="TreeGrafter"/>
</dbReference>
<dbReference type="FunFam" id="3.30.230.70:FF:000047">
    <property type="entry name" value="Exosome complex exonuclease RRP41A"/>
    <property type="match status" value="1"/>
</dbReference>
<dbReference type="VEuPathDB" id="TriTrypDB:TCDM_04783"/>
<dbReference type="VEuPathDB" id="TriTrypDB:C3747_164g90"/>
<dbReference type="InterPro" id="IPR050080">
    <property type="entry name" value="RNase_PH"/>
</dbReference>
<feature type="domain" description="Exoribonuclease phosphorolytic" evidence="2">
    <location>
        <begin position="22"/>
        <end position="151"/>
    </location>
</feature>
<sequence length="252" mass="27271">MSEKKEYISPAGLRLDGRRPQESRRMTLEFGKVLGCDGCCTVMSGLATVCASVYGPREVTNRLESKYNECIITCEVAIAAFAGEKRRAPQRRSKLSEEMSAAVLEVARSVVLLSQYPNSQIHICVEVLRQDGSDKAACINAACLALVDASVAMRDIVYAQTVGLINAVDVVDLTTEEMRSQCPTICIAVKGHDPSSIVWMESNCRVTSEVISRLVTVAQKSSEGVFESALRGPLEEHAAAILKLQGNLGNSD</sequence>
<name>A0A2V2W648_TRYCR</name>
<reference evidence="3 4" key="1">
    <citation type="journal article" date="2018" name="Microb. Genom.">
        <title>Expanding an expanded genome: long-read sequencing of Trypanosoma cruzi.</title>
        <authorList>
            <person name="Berna L."/>
            <person name="Rodriguez M."/>
            <person name="Chiribao M.L."/>
            <person name="Parodi-Talice A."/>
            <person name="Pita S."/>
            <person name="Rijo G."/>
            <person name="Alvarez-Valin F."/>
            <person name="Robello C."/>
        </authorList>
    </citation>
    <scope>NUCLEOTIDE SEQUENCE [LARGE SCALE GENOMIC DNA]</scope>
    <source>
        <strain evidence="3 4">TCC</strain>
    </source>
</reference>
<dbReference type="PANTHER" id="PTHR11953">
    <property type="entry name" value="EXOSOME COMPLEX COMPONENT"/>
    <property type="match status" value="1"/>
</dbReference>
<dbReference type="SUPFAM" id="SSF54211">
    <property type="entry name" value="Ribosomal protein S5 domain 2-like"/>
    <property type="match status" value="1"/>
</dbReference>
<comment type="caution">
    <text evidence="3">The sequence shown here is derived from an EMBL/GenBank/DDBJ whole genome shotgun (WGS) entry which is preliminary data.</text>
</comment>
<dbReference type="Gene3D" id="3.30.230.70">
    <property type="entry name" value="GHMP Kinase, N-terminal domain"/>
    <property type="match status" value="1"/>
</dbReference>
<proteinExistence type="inferred from homology"/>
<dbReference type="InterPro" id="IPR027408">
    <property type="entry name" value="PNPase/RNase_PH_dom_sf"/>
</dbReference>
<dbReference type="GO" id="GO:0034475">
    <property type="term" value="P:U4 snRNA 3'-end processing"/>
    <property type="evidence" value="ECO:0007669"/>
    <property type="project" value="TreeGrafter"/>
</dbReference>
<gene>
    <name evidence="3" type="ORF">C3747_164g90</name>
</gene>
<dbReference type="GO" id="GO:0071051">
    <property type="term" value="P:poly(A)-dependent snoRNA 3'-end processing"/>
    <property type="evidence" value="ECO:0007669"/>
    <property type="project" value="TreeGrafter"/>
</dbReference>
<dbReference type="GO" id="GO:0000176">
    <property type="term" value="C:nuclear exosome (RNase complex)"/>
    <property type="evidence" value="ECO:0007669"/>
    <property type="project" value="TreeGrafter"/>
</dbReference>